<protein>
    <submittedName>
        <fullName evidence="1">Uncharacterized protein</fullName>
    </submittedName>
</protein>
<evidence type="ECO:0000313" key="2">
    <source>
        <dbReference type="Proteomes" id="UP001186974"/>
    </source>
</evidence>
<reference evidence="1" key="1">
    <citation type="submission" date="2024-09" db="EMBL/GenBank/DDBJ databases">
        <title>Black Yeasts Isolated from many extreme environments.</title>
        <authorList>
            <person name="Coleine C."/>
            <person name="Stajich J.E."/>
            <person name="Selbmann L."/>
        </authorList>
    </citation>
    <scope>NUCLEOTIDE SEQUENCE</scope>
    <source>
        <strain evidence="1">CCFEE 5737</strain>
    </source>
</reference>
<name>A0ACC3DXD2_9PEZI</name>
<dbReference type="EMBL" id="JAWDJW010000164">
    <property type="protein sequence ID" value="KAK3081435.1"/>
    <property type="molecule type" value="Genomic_DNA"/>
</dbReference>
<organism evidence="1 2">
    <name type="scientific">Coniosporium uncinatum</name>
    <dbReference type="NCBI Taxonomy" id="93489"/>
    <lineage>
        <taxon>Eukaryota</taxon>
        <taxon>Fungi</taxon>
        <taxon>Dikarya</taxon>
        <taxon>Ascomycota</taxon>
        <taxon>Pezizomycotina</taxon>
        <taxon>Dothideomycetes</taxon>
        <taxon>Dothideomycetes incertae sedis</taxon>
        <taxon>Coniosporium</taxon>
    </lineage>
</organism>
<gene>
    <name evidence="1" type="ORF">LTS18_006708</name>
</gene>
<accession>A0ACC3DXD2</accession>
<sequence>MDIAAAASESMPDPQNQYHLRRLEDDQSSLQRLDRPYWARLKMIGYWAFEDDEKEGFWRQSAAEREERLQLADEELKKTGYWVKTNEEKAIWWNKKMMWRDYVKTHTSMAAKGLMSEDDMKSFQADKKLYKKEYEREITQEAMRKREEAGTVATLAKTCQNGSEATQAVVAAKMKRSFSSESEVVSEIGVAGSPDVQTHGYGNNRASNAGRKRGREALKVHIGAAPQKRSKHSPSTIENSEEDSDEETGSSDAIDTYNDHRSDDDDDDTDEGPGGSAILGNASIEGDRDAGEGLSSRTSTNRGGGCRRSSGGSSGSGKTAKQSEYLFVSDYDLPYGLPWTSMLKGASHKNVSRFMYAGGDISYPLDRQEAMNQWRKEQRNELTIGVIIDLRVVTLLRPDWDTSAISHRPTRVAEAMALAYLQAHQVVPENYLNSELRQEDYAVTTFRNFLTRWASTNMHSKAGRKRIVEASSIRLHRLIGIMWRDEEDLRRIEKWFNQWRGRNGRSLRHVRSGWSTEEKAWLKSKLAGEVATGQTSTAAEIVMLLNAHFQGRMFQCEGAEQVHPRSVRTKSALDNLIDRMIKHDAEFKDTIGKHDKIKPRIVLVDGELASVYKLKTSTDSGISAKKLKRKASGDFATGSVDLFQGQSAKKRAGADVARCTMPAVVGDVSEAFGRGMLDDKFVYGTELSEPSKKMKDDQRDSSKANLRATETTWTGHEKNCKPLDVEEGMLLDGLNDNSVDSKKRKLMVKLRFKTDVTC</sequence>
<proteinExistence type="predicted"/>
<keyword evidence="2" id="KW-1185">Reference proteome</keyword>
<comment type="caution">
    <text evidence="1">The sequence shown here is derived from an EMBL/GenBank/DDBJ whole genome shotgun (WGS) entry which is preliminary data.</text>
</comment>
<evidence type="ECO:0000313" key="1">
    <source>
        <dbReference type="EMBL" id="KAK3081435.1"/>
    </source>
</evidence>
<dbReference type="Proteomes" id="UP001186974">
    <property type="component" value="Unassembled WGS sequence"/>
</dbReference>